<evidence type="ECO:0000259" key="2">
    <source>
        <dbReference type="Pfam" id="PF21787"/>
    </source>
</evidence>
<evidence type="ECO:0000259" key="3">
    <source>
        <dbReference type="Pfam" id="PF21788"/>
    </source>
</evidence>
<reference evidence="4 5" key="1">
    <citation type="submission" date="2016-03" db="EMBL/GenBank/DDBJ databases">
        <title>EvidentialGene: Evidence-directed Construction of Genes on Genomes.</title>
        <authorList>
            <person name="Gilbert D.G."/>
            <person name="Choi J.-H."/>
            <person name="Mockaitis K."/>
            <person name="Colbourne J."/>
            <person name="Pfrender M."/>
        </authorList>
    </citation>
    <scope>NUCLEOTIDE SEQUENCE [LARGE SCALE GENOMIC DNA]</scope>
    <source>
        <strain evidence="4 5">Xinb3</strain>
        <tissue evidence="4">Complete organism</tissue>
    </source>
</reference>
<sequence>MEKFYNKCLDQSKKEIDNGKKNMEEYYFFKDKLRDIHKTGEEGKQIRGKLKYSVNNELCTVANLIKEKVNGEGRTIDKLESNGVVNTDVQKWSRLCTRHFDPGDIVKGKTIQNIFYPNQVWKLQIGAIPKHCLGITQPAPAVRKPLVAKNIASIIISNKENKPACRGKATQQKHAGLSPSSNTSTISATTSDVIFTGDLFDGMQDSMTQATSISGSTKNNSHLLDIRACQEINQQSASMVLPNPVVAVVTTSAVTCDGGLRDDWQHPTTEATSAICLPLHNSPKVNARDTSDYSDVQSDVTTSAVTCDGGLRDDWQHPTTEVTSAICLSLHNSSKVNARDTSDVQQFNIVASVDRNPIEPHFSRPSKLGSFCQADECKKKQAILEKMVHFERKRANRYLEQLKRSHRNLKKDLTWDSHKLEWDGIVNFGDEFDNKLKFGIADHALVFMFRPYKQNWVQAFACFASKGNASVKNCVSDGCQTNKTALTLLQKHGPSPESHYFKHPLDCNTTIYLFFDAPHLMKCVRNNILKHKRVQFAGAVADFRFYDHLYETEKNLGLKRAFRLTERHIRPDNWDKMNVPKAVQLLSNHVAMAINHYRRLPKTSALFMGCEKEKYPNLPSKMFTSRTTLLSFMMNVRSTIALTEECLNAGYITVLSGKWNQDPIERFFGIVRSFDNHPTCHSWLQIFRILSLYNPVKTVLKNANIDNQDDRLRILVSYKTCLINKFRQCESTSKEVKESLKDKLLKELAVRYVDNLPKDVNSDLTNDELVYDL</sequence>
<feature type="domain" description="Transposable element P transposase-like GTP-binding insertion" evidence="3">
    <location>
        <begin position="519"/>
        <end position="611"/>
    </location>
</feature>
<keyword evidence="5" id="KW-1185">Reference proteome</keyword>
<dbReference type="AlphaFoldDB" id="A0A162RA84"/>
<feature type="domain" description="Transposable element P transposase-like RNase H" evidence="2">
    <location>
        <begin position="408"/>
        <end position="468"/>
    </location>
</feature>
<dbReference type="OrthoDB" id="6376755at2759"/>
<accession>A0A162RA84</accession>
<gene>
    <name evidence="4" type="ORF">APZ42_012992</name>
</gene>
<organism evidence="4 5">
    <name type="scientific">Daphnia magna</name>
    <dbReference type="NCBI Taxonomy" id="35525"/>
    <lineage>
        <taxon>Eukaryota</taxon>
        <taxon>Metazoa</taxon>
        <taxon>Ecdysozoa</taxon>
        <taxon>Arthropoda</taxon>
        <taxon>Crustacea</taxon>
        <taxon>Branchiopoda</taxon>
        <taxon>Diplostraca</taxon>
        <taxon>Cladocera</taxon>
        <taxon>Anomopoda</taxon>
        <taxon>Daphniidae</taxon>
        <taxon>Daphnia</taxon>
    </lineage>
</organism>
<dbReference type="InterPro" id="IPR048366">
    <property type="entry name" value="TNP-like_GBD"/>
</dbReference>
<evidence type="ECO:0008006" key="6">
    <source>
        <dbReference type="Google" id="ProtNLM"/>
    </source>
</evidence>
<dbReference type="Proteomes" id="UP000076858">
    <property type="component" value="Unassembled WGS sequence"/>
</dbReference>
<evidence type="ECO:0000313" key="4">
    <source>
        <dbReference type="EMBL" id="KZS20346.1"/>
    </source>
</evidence>
<evidence type="ECO:0000313" key="5">
    <source>
        <dbReference type="Proteomes" id="UP000076858"/>
    </source>
</evidence>
<dbReference type="EMBL" id="LRGB01000212">
    <property type="protein sequence ID" value="KZS20346.1"/>
    <property type="molecule type" value="Genomic_DNA"/>
</dbReference>
<evidence type="ECO:0000256" key="1">
    <source>
        <dbReference type="SAM" id="MobiDB-lite"/>
    </source>
</evidence>
<dbReference type="Pfam" id="PF21787">
    <property type="entry name" value="TNP-like_RNaseH_N"/>
    <property type="match status" value="1"/>
</dbReference>
<name>A0A162RA84_9CRUS</name>
<proteinExistence type="predicted"/>
<dbReference type="Pfam" id="PF21788">
    <property type="entry name" value="TNP-like_GBD"/>
    <property type="match status" value="1"/>
</dbReference>
<dbReference type="InterPro" id="IPR048365">
    <property type="entry name" value="TNP-like_RNaseH_N"/>
</dbReference>
<protein>
    <recommendedName>
        <fullName evidence="6">THAP-type domain-containing protein</fullName>
    </recommendedName>
</protein>
<feature type="region of interest" description="Disordered" evidence="1">
    <location>
        <begin position="163"/>
        <end position="184"/>
    </location>
</feature>
<comment type="caution">
    <text evidence="4">The sequence shown here is derived from an EMBL/GenBank/DDBJ whole genome shotgun (WGS) entry which is preliminary data.</text>
</comment>